<proteinExistence type="predicted"/>
<gene>
    <name evidence="2" type="ORF">H072_249</name>
</gene>
<feature type="compositionally biased region" description="Low complexity" evidence="1">
    <location>
        <begin position="215"/>
        <end position="233"/>
    </location>
</feature>
<feature type="compositionally biased region" description="Basic and acidic residues" evidence="1">
    <location>
        <begin position="202"/>
        <end position="211"/>
    </location>
</feature>
<feature type="region of interest" description="Disordered" evidence="1">
    <location>
        <begin position="202"/>
        <end position="237"/>
    </location>
</feature>
<comment type="caution">
    <text evidence="2">The sequence shown here is derived from an EMBL/GenBank/DDBJ whole genome shotgun (WGS) entry which is preliminary data.</text>
</comment>
<protein>
    <submittedName>
        <fullName evidence="2">Uncharacterized protein</fullName>
    </submittedName>
</protein>
<accession>S8ASM3</accession>
<organism evidence="2 3">
    <name type="scientific">Dactylellina haptotyla (strain CBS 200.50)</name>
    <name type="common">Nematode-trapping fungus</name>
    <name type="synonym">Monacrosporium haptotylum</name>
    <dbReference type="NCBI Taxonomy" id="1284197"/>
    <lineage>
        <taxon>Eukaryota</taxon>
        <taxon>Fungi</taxon>
        <taxon>Dikarya</taxon>
        <taxon>Ascomycota</taxon>
        <taxon>Pezizomycotina</taxon>
        <taxon>Orbiliomycetes</taxon>
        <taxon>Orbiliales</taxon>
        <taxon>Orbiliaceae</taxon>
        <taxon>Dactylellina</taxon>
    </lineage>
</organism>
<dbReference type="OMA" id="LTFEWEA"/>
<name>S8ASM3_DACHA</name>
<dbReference type="AlphaFoldDB" id="S8ASM3"/>
<dbReference type="EMBL" id="AQGS01000003">
    <property type="protein sequence ID" value="EPS45849.1"/>
    <property type="molecule type" value="Genomic_DNA"/>
</dbReference>
<sequence>MTGTAVGAPAEAAVDVDFDIEDEKFRVQLHLVLKLLTFEWEANLELLAAKLQELCLKYLQHKAKVNGVVEAVVPVKVALDAVKSKGAAIVDAYTAIPVQVTDRADKTVREAVEAAKTRGNALVDAVGAAAIAQGNAVINAYVPTAVTEQADKTVLEAIDIAKAKGSAVVDAYVPVVVVDQADKAAKQAKRLMSRVMWASDIPDTKGERTEESEIEATSAADGNATNTPATEAEMAPEEVKVSRALVYDETINEDNCNLIITNPRFEDKLDAEGCRSWLTISLLTALSGVVPSEDPTQPLPELEGDSYGDFYYSTQLAEAPTIPSSGLGNKSLESRLYLRFIKSATTEPAVIDIGHLMRNTLYPSSKHVIKVVGYQGTQIVPAGSDFQDIWDQEILGDWYRGAALLWSAELLDASADSKDGDKSDSSGLVDAIGAVLPIGNASGLTKSALKIGEVAVEVLESDDDKKETIVEATVETKDKSNATIEAKVEAKVALKVTDVPETNGSADAGSSVIESTLESTIETVKEELTTKLVESTAAAIGKSEASILESAAAIGETEASLVQSALALGKSEPALPNSTPELLESKTALVESAVELAKSKDSLVQSAVALGKSKDSMLGTALKIADTLGESVGVDIIDTDNLDNGKDKKLTGWEKLKAEFPCPIDYPADTEYKAKFTLAVEDCIPSLVSAQASLSKILELHFAKSTPGYTPDAFRDRQVLNKLLIATHRLVVAFICSENMIRYVTGVEEVPLGDDLLDTGLDGVEAALNMMGPNPAAMVVGGVLKAGRGIVEQKKKDAAAKFQKGSTSILRKLWFLTTEVYAFLWFTRVAGSDGKYEFISTFHKANFKIIRENRVRVYEEDEQPPLELPEDYFMYLQEQTILLKDYTDELEAHAKEMLEGLDNII</sequence>
<keyword evidence="3" id="KW-1185">Reference proteome</keyword>
<dbReference type="OrthoDB" id="5359302at2759"/>
<reference evidence="3" key="2">
    <citation type="submission" date="2013-04" db="EMBL/GenBank/DDBJ databases">
        <title>Genomic mechanisms accounting for the adaptation to parasitism in nematode-trapping fungi.</title>
        <authorList>
            <person name="Ahren D.G."/>
        </authorList>
    </citation>
    <scope>NUCLEOTIDE SEQUENCE [LARGE SCALE GENOMIC DNA]</scope>
    <source>
        <strain evidence="3">CBS 200.50</strain>
    </source>
</reference>
<reference evidence="2 3" key="1">
    <citation type="journal article" date="2013" name="PLoS Genet.">
        <title>Genomic mechanisms accounting for the adaptation to parasitism in nematode-trapping fungi.</title>
        <authorList>
            <person name="Meerupati T."/>
            <person name="Andersson K.M."/>
            <person name="Friman E."/>
            <person name="Kumar D."/>
            <person name="Tunlid A."/>
            <person name="Ahren D."/>
        </authorList>
    </citation>
    <scope>NUCLEOTIDE SEQUENCE [LARGE SCALE GENOMIC DNA]</scope>
    <source>
        <strain evidence="2 3">CBS 200.50</strain>
    </source>
</reference>
<evidence type="ECO:0000256" key="1">
    <source>
        <dbReference type="SAM" id="MobiDB-lite"/>
    </source>
</evidence>
<dbReference type="HOGENOM" id="CLU_345796_0_0_1"/>
<evidence type="ECO:0000313" key="2">
    <source>
        <dbReference type="EMBL" id="EPS45849.1"/>
    </source>
</evidence>
<dbReference type="Proteomes" id="UP000015100">
    <property type="component" value="Unassembled WGS sequence"/>
</dbReference>
<evidence type="ECO:0000313" key="3">
    <source>
        <dbReference type="Proteomes" id="UP000015100"/>
    </source>
</evidence>